<keyword evidence="9 18" id="KW-0418">Kinase</keyword>
<reference evidence="24 25" key="1">
    <citation type="submission" date="2024-01" db="EMBL/GenBank/DDBJ databases">
        <title>The genomes of 5 underutilized Papilionoideae crops provide insights into root nodulation and disease resistanc.</title>
        <authorList>
            <person name="Jiang F."/>
        </authorList>
    </citation>
    <scope>NUCLEOTIDE SEQUENCE [LARGE SCALE GENOMIC DNA]</scope>
    <source>
        <strain evidence="24">LVBAO_FW01</strain>
        <tissue evidence="24">Leaves</tissue>
    </source>
</reference>
<dbReference type="GO" id="GO:0016020">
    <property type="term" value="C:membrane"/>
    <property type="evidence" value="ECO:0007669"/>
    <property type="project" value="UniProtKB-SubCell"/>
</dbReference>
<proteinExistence type="inferred from homology"/>
<dbReference type="AlphaFoldDB" id="A0AAN9N162"/>
<protein>
    <recommendedName>
        <fullName evidence="18">Receptor-like serine/threonine-protein kinase</fullName>
        <ecNumber evidence="18">2.7.11.1</ecNumber>
    </recommendedName>
</protein>
<dbReference type="Gene3D" id="3.30.200.20">
    <property type="entry name" value="Phosphorylase Kinase, domain 1"/>
    <property type="match status" value="1"/>
</dbReference>
<dbReference type="PANTHER" id="PTHR47976">
    <property type="entry name" value="G-TYPE LECTIN S-RECEPTOR-LIKE SERINE/THREONINE-PROTEIN KINASE SD2-5"/>
    <property type="match status" value="1"/>
</dbReference>
<keyword evidence="3" id="KW-0245">EGF-like domain</keyword>
<dbReference type="InterPro" id="IPR008271">
    <property type="entry name" value="Ser/Thr_kinase_AS"/>
</dbReference>
<evidence type="ECO:0000256" key="7">
    <source>
        <dbReference type="ARBA" id="ARBA00022734"/>
    </source>
</evidence>
<evidence type="ECO:0000256" key="10">
    <source>
        <dbReference type="ARBA" id="ARBA00022840"/>
    </source>
</evidence>
<evidence type="ECO:0000256" key="16">
    <source>
        <dbReference type="ARBA" id="ARBA00047899"/>
    </source>
</evidence>
<evidence type="ECO:0000256" key="17">
    <source>
        <dbReference type="ARBA" id="ARBA00048679"/>
    </source>
</evidence>
<evidence type="ECO:0000256" key="20">
    <source>
        <dbReference type="SAM" id="Phobius"/>
    </source>
</evidence>
<comment type="caution">
    <text evidence="24">The sequence shown here is derived from an EMBL/GenBank/DDBJ whole genome shotgun (WGS) entry which is preliminary data.</text>
</comment>
<dbReference type="InterPro" id="IPR051343">
    <property type="entry name" value="G-type_lectin_kinases/EP1-like"/>
</dbReference>
<evidence type="ECO:0000256" key="11">
    <source>
        <dbReference type="ARBA" id="ARBA00022989"/>
    </source>
</evidence>
<evidence type="ECO:0000256" key="8">
    <source>
        <dbReference type="ARBA" id="ARBA00022741"/>
    </source>
</evidence>
<dbReference type="InterPro" id="IPR036426">
    <property type="entry name" value="Bulb-type_lectin_dom_sf"/>
</dbReference>
<dbReference type="SUPFAM" id="SSF51110">
    <property type="entry name" value="alpha-D-mannose-specific plant lectins"/>
    <property type="match status" value="1"/>
</dbReference>
<sequence length="734" mass="83075">MAIEQHLVRVLLLVLLSLLPSTTNAENYRNMSLGFSLTTQQNNSWWTSPSGDFAFGFQQIEKDGFLLAIWFNKIAERSIVWYANGQKLVGKGSKVELTSDGQFWLKDPNGQQIWNPNNEVAHVALLDTGNLVLVNQRSVIKWQSFDHPTDTILPGQILLEESDSPRLVSRYLENNFTSGRFHFHLRRDGNLVLYTQHFPLDSNNSPYWSTQALCLSQGERWSKNWTVSSITPSNICLRITGDQGSGACGFNSYCTHDEAKECHCPNGYSFIDPNDVMKGCKQDFASQGCDEAFPETHLFDMYEMQNTEWPKSEYEYYQSVDEYWCRQNCLEDCFCAAATFKGGECWKMKQPLSNGRLDSSVGGKTLIKMRKNNSTLKPDILPIKSHSSNSKLIIIGSVLLSTWVLLNLILACLAAFRNSKVRKPSQFIIGMSMNLTSYTHEELSKATNGFRQVLGHGAFATVYKGKISGVEEKFIAVKKIDTKLSGRDEEFKAEMNAIGQTNHRNLVQLIGFCDEGEHKLLVYEFMSNGSLANFLFGAQRPRWYQRKEMALEIARGLSYLHDECRTRIIHCDIKPQNILLDHDYTARISDFGLAKLLKLDQTRTATAVRGTKGYVAPEWFRNIPVSVKVDVYSYGILLLELISCKNNFHVVNAESDDLIILADLAYDSFKDGDVRALVEDEVEALDDIKKVERYVMTALWCIQEDPSLRPTMKKVSLMLQGSVDVPIPPDPTSS</sequence>
<comment type="catalytic activity">
    <reaction evidence="16 18">
        <text>L-threonyl-[protein] + ATP = O-phospho-L-threonyl-[protein] + ADP + H(+)</text>
        <dbReference type="Rhea" id="RHEA:46608"/>
        <dbReference type="Rhea" id="RHEA-COMP:11060"/>
        <dbReference type="Rhea" id="RHEA-COMP:11605"/>
        <dbReference type="ChEBI" id="CHEBI:15378"/>
        <dbReference type="ChEBI" id="CHEBI:30013"/>
        <dbReference type="ChEBI" id="CHEBI:30616"/>
        <dbReference type="ChEBI" id="CHEBI:61977"/>
        <dbReference type="ChEBI" id="CHEBI:456216"/>
        <dbReference type="EC" id="2.7.11.1"/>
    </reaction>
</comment>
<dbReference type="InterPro" id="IPR024171">
    <property type="entry name" value="SRK-like_kinase"/>
</dbReference>
<dbReference type="PIRSF" id="PIRSF000641">
    <property type="entry name" value="SRK"/>
    <property type="match status" value="1"/>
</dbReference>
<comment type="subcellular location">
    <subcellularLocation>
        <location evidence="1">Membrane</location>
        <topology evidence="1">Single-pass type I membrane protein</topology>
    </subcellularLocation>
</comment>
<evidence type="ECO:0000256" key="21">
    <source>
        <dbReference type="SAM" id="SignalP"/>
    </source>
</evidence>
<dbReference type="SMART" id="SM00108">
    <property type="entry name" value="B_lectin"/>
    <property type="match status" value="1"/>
</dbReference>
<evidence type="ECO:0000256" key="4">
    <source>
        <dbReference type="ARBA" id="ARBA00022679"/>
    </source>
</evidence>
<dbReference type="InterPro" id="IPR011009">
    <property type="entry name" value="Kinase-like_dom_sf"/>
</dbReference>
<name>A0AAN9N162_CANGL</name>
<evidence type="ECO:0000259" key="22">
    <source>
        <dbReference type="PROSITE" id="PS50011"/>
    </source>
</evidence>
<keyword evidence="7" id="KW-0430">Lectin</keyword>
<dbReference type="FunFam" id="2.90.10.10:FF:000013">
    <property type="entry name" value="G-type lectin S-receptor-like serine/threonine-protein kinase LECRK1"/>
    <property type="match status" value="1"/>
</dbReference>
<dbReference type="FunFam" id="3.30.200.20:FF:000059">
    <property type="entry name" value="S-receptor-like serine/threonine-protein kinase"/>
    <property type="match status" value="1"/>
</dbReference>
<evidence type="ECO:0000313" key="25">
    <source>
        <dbReference type="Proteomes" id="UP001367508"/>
    </source>
</evidence>
<dbReference type="Pfam" id="PF08276">
    <property type="entry name" value="PAN_2"/>
    <property type="match status" value="1"/>
</dbReference>
<evidence type="ECO:0000256" key="5">
    <source>
        <dbReference type="ARBA" id="ARBA00022692"/>
    </source>
</evidence>
<evidence type="ECO:0000256" key="12">
    <source>
        <dbReference type="ARBA" id="ARBA00023136"/>
    </source>
</evidence>
<keyword evidence="14" id="KW-0675">Receptor</keyword>
<feature type="domain" description="Protein kinase" evidence="22">
    <location>
        <begin position="448"/>
        <end position="719"/>
    </location>
</feature>
<evidence type="ECO:0000256" key="14">
    <source>
        <dbReference type="ARBA" id="ARBA00023170"/>
    </source>
</evidence>
<dbReference type="Pfam" id="PF01453">
    <property type="entry name" value="B_lectin"/>
    <property type="match status" value="1"/>
</dbReference>
<dbReference type="GO" id="GO:0004674">
    <property type="term" value="F:protein serine/threonine kinase activity"/>
    <property type="evidence" value="ECO:0007669"/>
    <property type="project" value="UniProtKB-KW"/>
</dbReference>
<dbReference type="SUPFAM" id="SSF56112">
    <property type="entry name" value="Protein kinase-like (PK-like)"/>
    <property type="match status" value="1"/>
</dbReference>
<evidence type="ECO:0000256" key="1">
    <source>
        <dbReference type="ARBA" id="ARBA00004479"/>
    </source>
</evidence>
<keyword evidence="8 18" id="KW-0547">Nucleotide-binding</keyword>
<keyword evidence="2 18" id="KW-0723">Serine/threonine-protein kinase</keyword>
<dbReference type="PROSITE" id="PS50011">
    <property type="entry name" value="PROTEIN_KINASE_DOM"/>
    <property type="match status" value="1"/>
</dbReference>
<dbReference type="Gene3D" id="1.10.510.10">
    <property type="entry name" value="Transferase(Phosphotransferase) domain 1"/>
    <property type="match status" value="1"/>
</dbReference>
<keyword evidence="13" id="KW-1015">Disulfide bond</keyword>
<feature type="signal peptide" evidence="21">
    <location>
        <begin position="1"/>
        <end position="25"/>
    </location>
</feature>
<evidence type="ECO:0000256" key="6">
    <source>
        <dbReference type="ARBA" id="ARBA00022729"/>
    </source>
</evidence>
<evidence type="ECO:0000256" key="3">
    <source>
        <dbReference type="ARBA" id="ARBA00022536"/>
    </source>
</evidence>
<evidence type="ECO:0000256" key="9">
    <source>
        <dbReference type="ARBA" id="ARBA00022777"/>
    </source>
</evidence>
<comment type="similarity">
    <text evidence="18">Belongs to the protein kinase superfamily. Ser/Thr protein kinase family.</text>
</comment>
<evidence type="ECO:0000313" key="24">
    <source>
        <dbReference type="EMBL" id="KAK7363716.1"/>
    </source>
</evidence>
<dbReference type="Pfam" id="PF00069">
    <property type="entry name" value="Pkinase"/>
    <property type="match status" value="1"/>
</dbReference>
<feature type="binding site" evidence="19">
    <location>
        <position position="479"/>
    </location>
    <ligand>
        <name>ATP</name>
        <dbReference type="ChEBI" id="CHEBI:30616"/>
    </ligand>
</feature>
<dbReference type="InterPro" id="IPR000719">
    <property type="entry name" value="Prot_kinase_dom"/>
</dbReference>
<feature type="domain" description="Bulb-type lectin" evidence="23">
    <location>
        <begin position="31"/>
        <end position="146"/>
    </location>
</feature>
<dbReference type="PANTHER" id="PTHR47976:SF108">
    <property type="entry name" value="G-TYPE LECTIN S-RECEPTOR-LIKE SERINE_THREONINE-PROTEIN KINASE LECRK1"/>
    <property type="match status" value="1"/>
</dbReference>
<keyword evidence="10 18" id="KW-0067">ATP-binding</keyword>
<evidence type="ECO:0000256" key="13">
    <source>
        <dbReference type="ARBA" id="ARBA00023157"/>
    </source>
</evidence>
<dbReference type="EMBL" id="JAYMYQ010000001">
    <property type="protein sequence ID" value="KAK7363716.1"/>
    <property type="molecule type" value="Genomic_DNA"/>
</dbReference>
<dbReference type="InterPro" id="IPR001480">
    <property type="entry name" value="Bulb-type_lectin_dom"/>
</dbReference>
<evidence type="ECO:0000256" key="18">
    <source>
        <dbReference type="PIRNR" id="PIRNR000641"/>
    </source>
</evidence>
<dbReference type="PROSITE" id="PS00107">
    <property type="entry name" value="PROTEIN_KINASE_ATP"/>
    <property type="match status" value="1"/>
</dbReference>
<dbReference type="InterPro" id="IPR003609">
    <property type="entry name" value="Pan_app"/>
</dbReference>
<keyword evidence="11 20" id="KW-1133">Transmembrane helix</keyword>
<dbReference type="PROSITE" id="PS50927">
    <property type="entry name" value="BULB_LECTIN"/>
    <property type="match status" value="1"/>
</dbReference>
<keyword evidence="6 21" id="KW-0732">Signal</keyword>
<dbReference type="Proteomes" id="UP001367508">
    <property type="component" value="Unassembled WGS sequence"/>
</dbReference>
<evidence type="ECO:0000256" key="19">
    <source>
        <dbReference type="PROSITE-ProRule" id="PRU10141"/>
    </source>
</evidence>
<dbReference type="CDD" id="cd00028">
    <property type="entry name" value="B_lectin"/>
    <property type="match status" value="1"/>
</dbReference>
<dbReference type="PROSITE" id="PS00108">
    <property type="entry name" value="PROTEIN_KINASE_ST"/>
    <property type="match status" value="1"/>
</dbReference>
<dbReference type="EC" id="2.7.11.1" evidence="18"/>
<feature type="chain" id="PRO_5042855365" description="Receptor-like serine/threonine-protein kinase" evidence="21">
    <location>
        <begin position="26"/>
        <end position="734"/>
    </location>
</feature>
<evidence type="ECO:0000259" key="23">
    <source>
        <dbReference type="PROSITE" id="PS50927"/>
    </source>
</evidence>
<organism evidence="24 25">
    <name type="scientific">Canavalia gladiata</name>
    <name type="common">Sword bean</name>
    <name type="synonym">Dolichos gladiatus</name>
    <dbReference type="NCBI Taxonomy" id="3824"/>
    <lineage>
        <taxon>Eukaryota</taxon>
        <taxon>Viridiplantae</taxon>
        <taxon>Streptophyta</taxon>
        <taxon>Embryophyta</taxon>
        <taxon>Tracheophyta</taxon>
        <taxon>Spermatophyta</taxon>
        <taxon>Magnoliopsida</taxon>
        <taxon>eudicotyledons</taxon>
        <taxon>Gunneridae</taxon>
        <taxon>Pentapetalae</taxon>
        <taxon>rosids</taxon>
        <taxon>fabids</taxon>
        <taxon>Fabales</taxon>
        <taxon>Fabaceae</taxon>
        <taxon>Papilionoideae</taxon>
        <taxon>50 kb inversion clade</taxon>
        <taxon>NPAAA clade</taxon>
        <taxon>indigoferoid/millettioid clade</taxon>
        <taxon>Phaseoleae</taxon>
        <taxon>Canavalia</taxon>
    </lineage>
</organism>
<keyword evidence="5 20" id="KW-0812">Transmembrane</keyword>
<gene>
    <name evidence="24" type="ORF">VNO77_05868</name>
</gene>
<dbReference type="GO" id="GO:0005524">
    <property type="term" value="F:ATP binding"/>
    <property type="evidence" value="ECO:0007669"/>
    <property type="project" value="UniProtKB-UniRule"/>
</dbReference>
<comment type="catalytic activity">
    <reaction evidence="17 18">
        <text>L-seryl-[protein] + ATP = O-phospho-L-seryl-[protein] + ADP + H(+)</text>
        <dbReference type="Rhea" id="RHEA:17989"/>
        <dbReference type="Rhea" id="RHEA-COMP:9863"/>
        <dbReference type="Rhea" id="RHEA-COMP:11604"/>
        <dbReference type="ChEBI" id="CHEBI:15378"/>
        <dbReference type="ChEBI" id="CHEBI:29999"/>
        <dbReference type="ChEBI" id="CHEBI:30616"/>
        <dbReference type="ChEBI" id="CHEBI:83421"/>
        <dbReference type="ChEBI" id="CHEBI:456216"/>
        <dbReference type="EC" id="2.7.11.1"/>
    </reaction>
</comment>
<keyword evidence="12 20" id="KW-0472">Membrane</keyword>
<keyword evidence="15" id="KW-0325">Glycoprotein</keyword>
<evidence type="ECO:0000256" key="2">
    <source>
        <dbReference type="ARBA" id="ARBA00022527"/>
    </source>
</evidence>
<accession>A0AAN9N162</accession>
<dbReference type="FunFam" id="1.10.510.10:FF:000237">
    <property type="entry name" value="G-type lectin S-receptor-like serine/threonine-protein kinase"/>
    <property type="match status" value="1"/>
</dbReference>
<keyword evidence="25" id="KW-1185">Reference proteome</keyword>
<dbReference type="InterPro" id="IPR017441">
    <property type="entry name" value="Protein_kinase_ATP_BS"/>
</dbReference>
<evidence type="ECO:0000256" key="15">
    <source>
        <dbReference type="ARBA" id="ARBA00023180"/>
    </source>
</evidence>
<dbReference type="Gene3D" id="2.90.10.10">
    <property type="entry name" value="Bulb-type lectin domain"/>
    <property type="match status" value="2"/>
</dbReference>
<feature type="transmembrane region" description="Helical" evidence="20">
    <location>
        <begin position="392"/>
        <end position="416"/>
    </location>
</feature>
<dbReference type="SMART" id="SM00220">
    <property type="entry name" value="S_TKc"/>
    <property type="match status" value="1"/>
</dbReference>
<dbReference type="GO" id="GO:0030246">
    <property type="term" value="F:carbohydrate binding"/>
    <property type="evidence" value="ECO:0007669"/>
    <property type="project" value="UniProtKB-KW"/>
</dbReference>
<keyword evidence="4 18" id="KW-0808">Transferase</keyword>